<dbReference type="OrthoDB" id="5585746at2759"/>
<accession>A0A7R9MRB9</accession>
<evidence type="ECO:0000313" key="8">
    <source>
        <dbReference type="EMBL" id="CAD7664726.1"/>
    </source>
</evidence>
<organism evidence="8">
    <name type="scientific">Oppiella nova</name>
    <dbReference type="NCBI Taxonomy" id="334625"/>
    <lineage>
        <taxon>Eukaryota</taxon>
        <taxon>Metazoa</taxon>
        <taxon>Ecdysozoa</taxon>
        <taxon>Arthropoda</taxon>
        <taxon>Chelicerata</taxon>
        <taxon>Arachnida</taxon>
        <taxon>Acari</taxon>
        <taxon>Acariformes</taxon>
        <taxon>Sarcoptiformes</taxon>
        <taxon>Oribatida</taxon>
        <taxon>Brachypylina</taxon>
        <taxon>Oppioidea</taxon>
        <taxon>Oppiidae</taxon>
        <taxon>Oppiella</taxon>
    </lineage>
</organism>
<keyword evidence="9" id="KW-1185">Reference proteome</keyword>
<gene>
    <name evidence="8" type="ORF">ONB1V03_LOCUS21284</name>
</gene>
<keyword evidence="6" id="KW-0862">Zinc</keyword>
<dbReference type="GO" id="GO:0005886">
    <property type="term" value="C:plasma membrane"/>
    <property type="evidence" value="ECO:0007669"/>
    <property type="project" value="TreeGrafter"/>
</dbReference>
<feature type="transmembrane region" description="Helical" evidence="7">
    <location>
        <begin position="126"/>
        <end position="150"/>
    </location>
</feature>
<dbReference type="Pfam" id="PF03006">
    <property type="entry name" value="HlyIII"/>
    <property type="match status" value="1"/>
</dbReference>
<keyword evidence="5 7" id="KW-0472">Membrane</keyword>
<evidence type="ECO:0000256" key="5">
    <source>
        <dbReference type="ARBA" id="ARBA00023136"/>
    </source>
</evidence>
<feature type="binding site" evidence="6">
    <location>
        <position position="203"/>
    </location>
    <ligand>
        <name>Zn(2+)</name>
        <dbReference type="ChEBI" id="CHEBI:29105"/>
    </ligand>
</feature>
<evidence type="ECO:0000256" key="7">
    <source>
        <dbReference type="SAM" id="Phobius"/>
    </source>
</evidence>
<protein>
    <submittedName>
        <fullName evidence="8">Uncharacterized protein</fullName>
    </submittedName>
</protein>
<feature type="transmembrane region" description="Helical" evidence="7">
    <location>
        <begin position="65"/>
        <end position="83"/>
    </location>
</feature>
<evidence type="ECO:0000256" key="1">
    <source>
        <dbReference type="ARBA" id="ARBA00004141"/>
    </source>
</evidence>
<evidence type="ECO:0000256" key="2">
    <source>
        <dbReference type="ARBA" id="ARBA00007018"/>
    </source>
</evidence>
<feature type="transmembrane region" description="Helical" evidence="7">
    <location>
        <begin position="201"/>
        <end position="221"/>
    </location>
</feature>
<feature type="transmembrane region" description="Helical" evidence="7">
    <location>
        <begin position="29"/>
        <end position="53"/>
    </location>
</feature>
<evidence type="ECO:0000256" key="6">
    <source>
        <dbReference type="PIRSR" id="PIRSR604254-1"/>
    </source>
</evidence>
<feature type="transmembrane region" description="Helical" evidence="7">
    <location>
        <begin position="162"/>
        <end position="181"/>
    </location>
</feature>
<keyword evidence="3 7" id="KW-0812">Transmembrane</keyword>
<dbReference type="PANTHER" id="PTHR20855">
    <property type="entry name" value="ADIPOR/PROGESTIN RECEPTOR-RELATED"/>
    <property type="match status" value="1"/>
</dbReference>
<reference evidence="8" key="1">
    <citation type="submission" date="2020-11" db="EMBL/GenBank/DDBJ databases">
        <authorList>
            <person name="Tran Van P."/>
        </authorList>
    </citation>
    <scope>NUCLEOTIDE SEQUENCE</scope>
</reference>
<comment type="subcellular location">
    <subcellularLocation>
        <location evidence="1">Membrane</location>
        <topology evidence="1">Multi-pass membrane protein</topology>
    </subcellularLocation>
</comment>
<sequence length="225" mass="26297">MAGALLFSIQWYHTIGCQRNKSYTADDTLVMNGMFGLCVNCLVMSTLFHTFQCHSRSVIKIFSKLDYLGIALVLNMAQISWLYYGFYDDLMVRKVYISISLLLGGVLISVTLLDRFSESYFRRYRAIIFLSKGLYVFIPFFHFCYHSYYFEPILAQLAFKSLYMTLLSACVNLFGTLLYMYRIPERYSPGTFDYWFQSHQLFHVLNIFAALIHIKSITMLADVRI</sequence>
<comment type="similarity">
    <text evidence="2">Belongs to the ADIPOR family.</text>
</comment>
<feature type="binding site" evidence="6">
    <location>
        <position position="49"/>
    </location>
    <ligand>
        <name>Zn(2+)</name>
        <dbReference type="ChEBI" id="CHEBI:29105"/>
    </ligand>
</feature>
<evidence type="ECO:0000313" key="9">
    <source>
        <dbReference type="Proteomes" id="UP000728032"/>
    </source>
</evidence>
<feature type="binding site" evidence="6">
    <location>
        <position position="199"/>
    </location>
    <ligand>
        <name>Zn(2+)</name>
        <dbReference type="ChEBI" id="CHEBI:29105"/>
    </ligand>
</feature>
<keyword evidence="4 7" id="KW-1133">Transmembrane helix</keyword>
<keyword evidence="6" id="KW-0479">Metal-binding</keyword>
<feature type="transmembrane region" description="Helical" evidence="7">
    <location>
        <begin position="95"/>
        <end position="114"/>
    </location>
</feature>
<dbReference type="InterPro" id="IPR004254">
    <property type="entry name" value="AdipoR/HlyIII-related"/>
</dbReference>
<dbReference type="Proteomes" id="UP000728032">
    <property type="component" value="Unassembled WGS sequence"/>
</dbReference>
<dbReference type="GO" id="GO:0038023">
    <property type="term" value="F:signaling receptor activity"/>
    <property type="evidence" value="ECO:0007669"/>
    <property type="project" value="TreeGrafter"/>
</dbReference>
<evidence type="ECO:0000256" key="3">
    <source>
        <dbReference type="ARBA" id="ARBA00022692"/>
    </source>
</evidence>
<proteinExistence type="inferred from homology"/>
<dbReference type="GO" id="GO:0046872">
    <property type="term" value="F:metal ion binding"/>
    <property type="evidence" value="ECO:0007669"/>
    <property type="project" value="UniProtKB-KW"/>
</dbReference>
<name>A0A7R9MRB9_9ACAR</name>
<dbReference type="EMBL" id="CAJPVJ010040559">
    <property type="protein sequence ID" value="CAG2181863.1"/>
    <property type="molecule type" value="Genomic_DNA"/>
</dbReference>
<dbReference type="PANTHER" id="PTHR20855:SF52">
    <property type="entry name" value="ADIPONECTIN RECEPTOR PROTEIN"/>
    <property type="match status" value="1"/>
</dbReference>
<dbReference type="EMBL" id="OC955384">
    <property type="protein sequence ID" value="CAD7664726.1"/>
    <property type="molecule type" value="Genomic_DNA"/>
</dbReference>
<dbReference type="AlphaFoldDB" id="A0A7R9MRB9"/>
<dbReference type="GO" id="GO:0033211">
    <property type="term" value="P:adiponectin-activated signaling pathway"/>
    <property type="evidence" value="ECO:0007669"/>
    <property type="project" value="TreeGrafter"/>
</dbReference>
<feature type="non-terminal residue" evidence="8">
    <location>
        <position position="225"/>
    </location>
</feature>
<evidence type="ECO:0000256" key="4">
    <source>
        <dbReference type="ARBA" id="ARBA00022989"/>
    </source>
</evidence>